<keyword evidence="2" id="KW-0812">Transmembrane</keyword>
<keyword evidence="2" id="KW-0472">Membrane</keyword>
<evidence type="ECO:0000313" key="4">
    <source>
        <dbReference type="Proteomes" id="UP000243799"/>
    </source>
</evidence>
<evidence type="ECO:0000256" key="2">
    <source>
        <dbReference type="SAM" id="Phobius"/>
    </source>
</evidence>
<keyword evidence="4" id="KW-1185">Reference proteome</keyword>
<feature type="transmembrane region" description="Helical" evidence="2">
    <location>
        <begin position="81"/>
        <end position="100"/>
    </location>
</feature>
<evidence type="ECO:0000313" key="3">
    <source>
        <dbReference type="EMBL" id="SFB60989.1"/>
    </source>
</evidence>
<feature type="compositionally biased region" description="Basic and acidic residues" evidence="1">
    <location>
        <begin position="159"/>
        <end position="172"/>
    </location>
</feature>
<dbReference type="AlphaFoldDB" id="A0A1I1CE79"/>
<proteinExistence type="predicted"/>
<dbReference type="STRING" id="490629.SAMN05216266_12710"/>
<feature type="region of interest" description="Disordered" evidence="1">
    <location>
        <begin position="1"/>
        <end position="21"/>
    </location>
</feature>
<sequence length="182" mass="20124">MSRSWHDEPVSSPKHQLNDHDGVGSVPYIPLSQPDDTGGDQSIGALVKDATQHLSTLVRAEVELAKSEVVGEAKKAVKGSVFFIIALVVALYSSFFFFFFLGELLSEWLQRWAAFGIVFALMLVVAAVFGLLGYKRFKKIKAPERTIDSFRDTAAALKPRRETEEHFPELRDTAQAPGSVRG</sequence>
<evidence type="ECO:0000256" key="1">
    <source>
        <dbReference type="SAM" id="MobiDB-lite"/>
    </source>
</evidence>
<dbReference type="Proteomes" id="UP000243799">
    <property type="component" value="Unassembled WGS sequence"/>
</dbReference>
<protein>
    <submittedName>
        <fullName evidence="3">Holin-X, holin superfamily III</fullName>
    </submittedName>
</protein>
<dbReference type="Pfam" id="PF07332">
    <property type="entry name" value="Phage_holin_3_6"/>
    <property type="match status" value="1"/>
</dbReference>
<dbReference type="InterPro" id="IPR009937">
    <property type="entry name" value="Phage_holin_3_6"/>
</dbReference>
<reference evidence="4" key="1">
    <citation type="submission" date="2016-10" db="EMBL/GenBank/DDBJ databases">
        <authorList>
            <person name="Varghese N."/>
            <person name="Submissions S."/>
        </authorList>
    </citation>
    <scope>NUCLEOTIDE SEQUENCE [LARGE SCALE GENOMIC DNA]</scope>
    <source>
        <strain evidence="4">CGMCC 4.3568</strain>
    </source>
</reference>
<organism evidence="3 4">
    <name type="scientific">Amycolatopsis marina</name>
    <dbReference type="NCBI Taxonomy" id="490629"/>
    <lineage>
        <taxon>Bacteria</taxon>
        <taxon>Bacillati</taxon>
        <taxon>Actinomycetota</taxon>
        <taxon>Actinomycetes</taxon>
        <taxon>Pseudonocardiales</taxon>
        <taxon>Pseudonocardiaceae</taxon>
        <taxon>Amycolatopsis</taxon>
    </lineage>
</organism>
<feature type="region of interest" description="Disordered" evidence="1">
    <location>
        <begin position="158"/>
        <end position="182"/>
    </location>
</feature>
<gene>
    <name evidence="3" type="ORF">SAMN05216266_12710</name>
</gene>
<accession>A0A1I1CE79</accession>
<feature type="transmembrane region" description="Helical" evidence="2">
    <location>
        <begin position="112"/>
        <end position="134"/>
    </location>
</feature>
<keyword evidence="2" id="KW-1133">Transmembrane helix</keyword>
<dbReference type="EMBL" id="FOKG01000027">
    <property type="protein sequence ID" value="SFB60989.1"/>
    <property type="molecule type" value="Genomic_DNA"/>
</dbReference>
<name>A0A1I1CE79_9PSEU</name>